<evidence type="ECO:0000256" key="2">
    <source>
        <dbReference type="ARBA" id="ARBA00022723"/>
    </source>
</evidence>
<evidence type="ECO:0000313" key="6">
    <source>
        <dbReference type="EMBL" id="GAG00338.1"/>
    </source>
</evidence>
<dbReference type="InterPro" id="IPR002429">
    <property type="entry name" value="CcO_II-like_C"/>
</dbReference>
<dbReference type="InterPro" id="IPR051403">
    <property type="entry name" value="NosZ/Cyto_c_oxidase_sub2"/>
</dbReference>
<organism evidence="6">
    <name type="scientific">marine sediment metagenome</name>
    <dbReference type="NCBI Taxonomy" id="412755"/>
    <lineage>
        <taxon>unclassified sequences</taxon>
        <taxon>metagenomes</taxon>
        <taxon>ecological metagenomes</taxon>
    </lineage>
</organism>
<dbReference type="InterPro" id="IPR008972">
    <property type="entry name" value="Cupredoxin"/>
</dbReference>
<feature type="transmembrane region" description="Helical" evidence="4">
    <location>
        <begin position="7"/>
        <end position="30"/>
    </location>
</feature>
<feature type="domain" description="Cytochrome oxidase subunit II copper A binding" evidence="5">
    <location>
        <begin position="56"/>
        <end position="157"/>
    </location>
</feature>
<dbReference type="GO" id="GO:0016020">
    <property type="term" value="C:membrane"/>
    <property type="evidence" value="ECO:0007669"/>
    <property type="project" value="InterPro"/>
</dbReference>
<keyword evidence="2" id="KW-0479">Metal-binding</keyword>
<proteinExistence type="predicted"/>
<keyword evidence="4" id="KW-1133">Transmembrane helix</keyword>
<dbReference type="GO" id="GO:0030313">
    <property type="term" value="C:cell envelope"/>
    <property type="evidence" value="ECO:0007669"/>
    <property type="project" value="UniProtKB-SubCell"/>
</dbReference>
<comment type="caution">
    <text evidence="6">The sequence shown here is derived from an EMBL/GenBank/DDBJ whole genome shotgun (WGS) entry which is preliminary data.</text>
</comment>
<dbReference type="EMBL" id="BARS01026357">
    <property type="protein sequence ID" value="GAG00338.1"/>
    <property type="molecule type" value="Genomic_DNA"/>
</dbReference>
<evidence type="ECO:0000256" key="4">
    <source>
        <dbReference type="SAM" id="Phobius"/>
    </source>
</evidence>
<evidence type="ECO:0000256" key="3">
    <source>
        <dbReference type="ARBA" id="ARBA00023008"/>
    </source>
</evidence>
<dbReference type="InterPro" id="IPR001505">
    <property type="entry name" value="Copper_CuA"/>
</dbReference>
<dbReference type="PANTHER" id="PTHR42838:SF2">
    <property type="entry name" value="NITROUS-OXIDE REDUCTASE"/>
    <property type="match status" value="1"/>
</dbReference>
<dbReference type="PANTHER" id="PTHR42838">
    <property type="entry name" value="CYTOCHROME C OXIDASE SUBUNIT II"/>
    <property type="match status" value="1"/>
</dbReference>
<dbReference type="PROSITE" id="PS50857">
    <property type="entry name" value="COX2_CUA"/>
    <property type="match status" value="1"/>
</dbReference>
<sequence length="157" mass="17572">MHRHYRMLDLFLLVLIVIILVGLPLGIVYYDRHVSSQKIPSKARVFTLTGHAERGWLMGEVPAYDAISFWQKQGQPVERPVIKVKKGDFVVLKLTSSDVVHGFSLKDFGIYLTDGIQPGKVIYVSFKADQMGTFTFSCNAICGDIHQNMQGTLVVSA</sequence>
<protein>
    <recommendedName>
        <fullName evidence="5">Cytochrome oxidase subunit II copper A binding domain-containing protein</fullName>
    </recommendedName>
</protein>
<evidence type="ECO:0000259" key="5">
    <source>
        <dbReference type="PROSITE" id="PS50857"/>
    </source>
</evidence>
<comment type="subcellular location">
    <subcellularLocation>
        <location evidence="1">Cell envelope</location>
    </subcellularLocation>
</comment>
<dbReference type="GO" id="GO:0005507">
    <property type="term" value="F:copper ion binding"/>
    <property type="evidence" value="ECO:0007669"/>
    <property type="project" value="InterPro"/>
</dbReference>
<dbReference type="GO" id="GO:0004129">
    <property type="term" value="F:cytochrome-c oxidase activity"/>
    <property type="evidence" value="ECO:0007669"/>
    <property type="project" value="InterPro"/>
</dbReference>
<gene>
    <name evidence="6" type="ORF">S01H1_41547</name>
</gene>
<dbReference type="Gene3D" id="2.60.40.420">
    <property type="entry name" value="Cupredoxins - blue copper proteins"/>
    <property type="match status" value="1"/>
</dbReference>
<reference evidence="6" key="1">
    <citation type="journal article" date="2014" name="Front. Microbiol.">
        <title>High frequency of phylogenetically diverse reductive dehalogenase-homologous genes in deep subseafloor sedimentary metagenomes.</title>
        <authorList>
            <person name="Kawai M."/>
            <person name="Futagami T."/>
            <person name="Toyoda A."/>
            <person name="Takaki Y."/>
            <person name="Nishi S."/>
            <person name="Hori S."/>
            <person name="Arai W."/>
            <person name="Tsubouchi T."/>
            <person name="Morono Y."/>
            <person name="Uchiyama I."/>
            <person name="Ito T."/>
            <person name="Fujiyama A."/>
            <person name="Inagaki F."/>
            <person name="Takami H."/>
        </authorList>
    </citation>
    <scope>NUCLEOTIDE SEQUENCE</scope>
    <source>
        <strain evidence="6">Expedition CK06-06</strain>
    </source>
</reference>
<keyword evidence="3" id="KW-0186">Copper</keyword>
<dbReference type="Pfam" id="PF00116">
    <property type="entry name" value="COX2"/>
    <property type="match status" value="1"/>
</dbReference>
<dbReference type="PROSITE" id="PS00078">
    <property type="entry name" value="COX2"/>
    <property type="match status" value="1"/>
</dbReference>
<evidence type="ECO:0000256" key="1">
    <source>
        <dbReference type="ARBA" id="ARBA00004196"/>
    </source>
</evidence>
<dbReference type="SUPFAM" id="SSF49503">
    <property type="entry name" value="Cupredoxins"/>
    <property type="match status" value="1"/>
</dbReference>
<keyword evidence="4" id="KW-0812">Transmembrane</keyword>
<name>X0UIY7_9ZZZZ</name>
<accession>X0UIY7</accession>
<dbReference type="AlphaFoldDB" id="X0UIY7"/>
<keyword evidence="4" id="KW-0472">Membrane</keyword>